<name>A0AAN9ZG67_9ORTH</name>
<proteinExistence type="predicted"/>
<dbReference type="GO" id="GO:0008569">
    <property type="term" value="F:minus-end-directed microtubule motor activity"/>
    <property type="evidence" value="ECO:0007669"/>
    <property type="project" value="InterPro"/>
</dbReference>
<evidence type="ECO:0000313" key="5">
    <source>
        <dbReference type="Proteomes" id="UP001378592"/>
    </source>
</evidence>
<dbReference type="InterPro" id="IPR041658">
    <property type="entry name" value="AAA_lid_11"/>
</dbReference>
<dbReference type="AlphaFoldDB" id="A0AAN9ZG67"/>
<dbReference type="EMBL" id="JAZDUA010000005">
    <property type="protein sequence ID" value="KAK7874036.1"/>
    <property type="molecule type" value="Genomic_DNA"/>
</dbReference>
<dbReference type="Pfam" id="PF03028">
    <property type="entry name" value="Dynein_heavy"/>
    <property type="match status" value="1"/>
</dbReference>
<evidence type="ECO:0008006" key="6">
    <source>
        <dbReference type="Google" id="ProtNLM"/>
    </source>
</evidence>
<dbReference type="GO" id="GO:0045505">
    <property type="term" value="F:dynein intermediate chain binding"/>
    <property type="evidence" value="ECO:0007669"/>
    <property type="project" value="InterPro"/>
</dbReference>
<dbReference type="InterPro" id="IPR042219">
    <property type="entry name" value="AAA_lid_11_sf"/>
</dbReference>
<organism evidence="4 5">
    <name type="scientific">Gryllus longicercus</name>
    <dbReference type="NCBI Taxonomy" id="2509291"/>
    <lineage>
        <taxon>Eukaryota</taxon>
        <taxon>Metazoa</taxon>
        <taxon>Ecdysozoa</taxon>
        <taxon>Arthropoda</taxon>
        <taxon>Hexapoda</taxon>
        <taxon>Insecta</taxon>
        <taxon>Pterygota</taxon>
        <taxon>Neoptera</taxon>
        <taxon>Polyneoptera</taxon>
        <taxon>Orthoptera</taxon>
        <taxon>Ensifera</taxon>
        <taxon>Gryllidea</taxon>
        <taxon>Grylloidea</taxon>
        <taxon>Gryllidae</taxon>
        <taxon>Gryllinae</taxon>
        <taxon>Gryllus</taxon>
    </lineage>
</organism>
<evidence type="ECO:0000259" key="3">
    <source>
        <dbReference type="Pfam" id="PF18199"/>
    </source>
</evidence>
<dbReference type="Proteomes" id="UP001378592">
    <property type="component" value="Unassembled WGS sequence"/>
</dbReference>
<dbReference type="InterPro" id="IPR027417">
    <property type="entry name" value="P-loop_NTPase"/>
</dbReference>
<dbReference type="PANTHER" id="PTHR22878">
    <property type="entry name" value="DYNEIN HEAVY CHAIN 6, AXONEMAL-LIKE-RELATED"/>
    <property type="match status" value="1"/>
</dbReference>
<feature type="domain" description="Dynein heavy chain C-terminal" evidence="3">
    <location>
        <begin position="437"/>
        <end position="654"/>
    </location>
</feature>
<dbReference type="Pfam" id="PF18199">
    <property type="entry name" value="Dynein_C"/>
    <property type="match status" value="1"/>
</dbReference>
<dbReference type="GO" id="GO:0051959">
    <property type="term" value="F:dynein light intermediate chain binding"/>
    <property type="evidence" value="ECO:0007669"/>
    <property type="project" value="InterPro"/>
</dbReference>
<dbReference type="Gene3D" id="3.10.490.20">
    <property type="match status" value="1"/>
</dbReference>
<dbReference type="Gene3D" id="1.20.1270.280">
    <property type="match status" value="1"/>
</dbReference>
<sequence length="656" mass="73388">MIQMAEGQMARDSLMFFLTGGVGLENTLANPAPDWLPDKSWDEACRLNDLPVFKGFREHLQAQLGAWEAFAEGTEPHLTPLPAPWGARLSSFERMLVLRVMRPDKLVSSVRLFVEEQMGPRYVKPPAFDIEKSYDDSDSLCPLIFILSPGADPMAALLKFSERMGVSSQFSSISLGQGQGPIAERMVKTAQEEGGWVCLQNCHLAVSWLPRLEFLWENFDPRRTHRNFRLWLTSYPSDKFPTSILQFGVKMTNEPPTGLQQNIMRSYLSEPLREPEFYSGCPNNPVEYARLLYGLCFFHAVVQERRKYGAIGWNIPYGFNESDLQISLQQLQMFISESDGVPYPAIQYMCGECNYGGRVTDDWDRRSLTTILLVFINPKVGSDASYLFCDEEGARFGLPPRIKYSDVINFIEALPAEPPPAAYGLHMNAGVIRALGEANSFCDTMLLVVGEGGGGGGDTAAMLSDICTGILNKLPPNFNIEEANKKYPVVYEESMNTVLVQEMQRFNKLLTVIRSSLELLGKALVGMVVMTPDLDAVATALGVGKVPGMWAKASYPSLKPLGGYISDFLERMNVFTTWYNKGKPTTFWLSGFYFTQAFLTGAMQNFARKHMLAINTLTYDFEVLRMEATAKVSHPPMDGVYVFGCFLDGARWDRGT</sequence>
<dbReference type="Gene3D" id="3.40.50.300">
    <property type="entry name" value="P-loop containing nucleotide triphosphate hydrolases"/>
    <property type="match status" value="1"/>
</dbReference>
<dbReference type="FunFam" id="3.40.50.300:FF:000362">
    <property type="entry name" value="Dynein, axonemal, heavy chain 6"/>
    <property type="match status" value="1"/>
</dbReference>
<dbReference type="FunFam" id="1.10.8.720:FF:000001">
    <property type="entry name" value="dynein heavy chain 7, axonemal"/>
    <property type="match status" value="1"/>
</dbReference>
<dbReference type="InterPro" id="IPR041228">
    <property type="entry name" value="Dynein_C"/>
</dbReference>
<dbReference type="GO" id="GO:0007018">
    <property type="term" value="P:microtubule-based movement"/>
    <property type="evidence" value="ECO:0007669"/>
    <property type="project" value="InterPro"/>
</dbReference>
<accession>A0AAN9ZG67</accession>
<dbReference type="GO" id="GO:0030286">
    <property type="term" value="C:dynein complex"/>
    <property type="evidence" value="ECO:0007669"/>
    <property type="project" value="InterPro"/>
</dbReference>
<evidence type="ECO:0000259" key="2">
    <source>
        <dbReference type="Pfam" id="PF18198"/>
    </source>
</evidence>
<dbReference type="Pfam" id="PF18198">
    <property type="entry name" value="AAA_lid_11"/>
    <property type="match status" value="1"/>
</dbReference>
<dbReference type="Gene3D" id="1.10.8.720">
    <property type="entry name" value="Region D6 of dynein motor"/>
    <property type="match status" value="1"/>
</dbReference>
<comment type="caution">
    <text evidence="4">The sequence shown here is derived from an EMBL/GenBank/DDBJ whole genome shotgun (WGS) entry which is preliminary data.</text>
</comment>
<keyword evidence="5" id="KW-1185">Reference proteome</keyword>
<dbReference type="FunFam" id="1.20.1270.280:FF:000001">
    <property type="entry name" value="dynein heavy chain 7, axonemal"/>
    <property type="match status" value="1"/>
</dbReference>
<feature type="domain" description="Dynein heavy chain region D6 P-loop" evidence="1">
    <location>
        <begin position="140"/>
        <end position="252"/>
    </location>
</feature>
<evidence type="ECO:0000313" key="4">
    <source>
        <dbReference type="EMBL" id="KAK7874036.1"/>
    </source>
</evidence>
<dbReference type="InterPro" id="IPR004273">
    <property type="entry name" value="Dynein_heavy_D6_P-loop"/>
</dbReference>
<dbReference type="PANTHER" id="PTHR22878:SF70">
    <property type="entry name" value="DYNEIN HEAVY CHAIN 2, AXONEMAL"/>
    <property type="match status" value="1"/>
</dbReference>
<gene>
    <name evidence="4" type="ORF">R5R35_004587</name>
</gene>
<reference evidence="4 5" key="1">
    <citation type="submission" date="2024-03" db="EMBL/GenBank/DDBJ databases">
        <title>The genome assembly and annotation of the cricket Gryllus longicercus Weissman &amp; Gray.</title>
        <authorList>
            <person name="Szrajer S."/>
            <person name="Gray D."/>
            <person name="Ylla G."/>
        </authorList>
    </citation>
    <scope>NUCLEOTIDE SEQUENCE [LARGE SCALE GENOMIC DNA]</scope>
    <source>
        <strain evidence="4">DAG 2021-001</strain>
        <tissue evidence="4">Whole body minus gut</tissue>
    </source>
</reference>
<evidence type="ECO:0000259" key="1">
    <source>
        <dbReference type="Pfam" id="PF03028"/>
    </source>
</evidence>
<feature type="domain" description="Dynein heavy chain AAA lid" evidence="2">
    <location>
        <begin position="289"/>
        <end position="429"/>
    </location>
</feature>
<protein>
    <recommendedName>
        <fullName evidence="6">Dynein heavy chain</fullName>
    </recommendedName>
</protein>
<dbReference type="InterPro" id="IPR026983">
    <property type="entry name" value="DHC"/>
</dbReference>
<dbReference type="InterPro" id="IPR043160">
    <property type="entry name" value="Dynein_C_barrel"/>
</dbReference>